<evidence type="ECO:0000256" key="5">
    <source>
        <dbReference type="ARBA" id="ARBA00023077"/>
    </source>
</evidence>
<sequence>MATPVLRAQTSPASPPGEVVQLDRLVVTTATRTERLLSDVPVRTEVVLREDMNLRVPLNFSQAVELLNGVRVESNCQNCNTSEVQLLGLGGAYNQILFDGTPLLSSLGGVYGLEQIPTAFVDRLEVVKGGGSALYGPGAVAGVINLVPIEPRTNGGFLQVGVDVQKNEPVLFAGGRANLVLADGKLGFSLVGHSSVNDGIDYNDDGYTEITEKELGVGGFQLWFAPTNRTKFRANYQFTWENRRGGNRLNQPEFLANIAESLQTKYHRGGVVWDQVVNPDFDFRLGYSFAYIERKSFYGGLGDVITDPSDPAYDPDQLDPNVPGSAAESSYGQYGYTENPLHYWDSQFNYRLGAHVLAFGAQYKRESVLDQNRDFAGALRRTTADDTFSNTGVYVQDEWAVSPALDLVLGGRIDKSSTLENPILSPRIAAAWSATETLKLQAGVTTGFRAPEVFSEDLHVDTLGAEQVRIRNAAGLSEEQAVTTMIGLEWRSAAAGARWAFDATASLTDIKDTFVLGEIQTDPVDGSLFQERGNSSGSRIAGFESNVAFEPNRALRFTAGLAYYQSRYDQAEMIFDDTSDDGTTVIATRDYLKTPKWSGVVQSVWTPNEAFEAFVGLKYTGRMNALNNNTGTLNRTPDFWVVDLGLTRHFRFSGRHLDFSVGVKNLFDERQRDLEVGASRDSDYVYGPRFARSFYGTLKYEF</sequence>
<evidence type="ECO:0000259" key="10">
    <source>
        <dbReference type="Pfam" id="PF00593"/>
    </source>
</evidence>
<evidence type="ECO:0000256" key="3">
    <source>
        <dbReference type="ARBA" id="ARBA00022452"/>
    </source>
</evidence>
<evidence type="ECO:0000256" key="4">
    <source>
        <dbReference type="ARBA" id="ARBA00022692"/>
    </source>
</evidence>
<evidence type="ECO:0000256" key="7">
    <source>
        <dbReference type="ARBA" id="ARBA00023237"/>
    </source>
</evidence>
<dbReference type="PANTHER" id="PTHR30069:SF57">
    <property type="entry name" value="TONB-DEPENDENT RECEPTOR"/>
    <property type="match status" value="1"/>
</dbReference>
<evidence type="ECO:0000313" key="12">
    <source>
        <dbReference type="EMBL" id="OAM90448.1"/>
    </source>
</evidence>
<proteinExistence type="inferred from homology"/>
<keyword evidence="4 8" id="KW-0812">Transmembrane</keyword>
<evidence type="ECO:0000313" key="13">
    <source>
        <dbReference type="Proteomes" id="UP000078486"/>
    </source>
</evidence>
<dbReference type="AlphaFoldDB" id="A0A178IL14"/>
<feature type="domain" description="TonB-dependent receptor plug" evidence="11">
    <location>
        <begin position="38"/>
        <end position="143"/>
    </location>
</feature>
<comment type="similarity">
    <text evidence="8 9">Belongs to the TonB-dependent receptor family.</text>
</comment>
<dbReference type="Pfam" id="PF07715">
    <property type="entry name" value="Plug"/>
    <property type="match status" value="1"/>
</dbReference>
<keyword evidence="6 8" id="KW-0472">Membrane</keyword>
<dbReference type="InterPro" id="IPR037066">
    <property type="entry name" value="Plug_dom_sf"/>
</dbReference>
<accession>A0A178IL14</accession>
<dbReference type="PANTHER" id="PTHR30069">
    <property type="entry name" value="TONB-DEPENDENT OUTER MEMBRANE RECEPTOR"/>
    <property type="match status" value="1"/>
</dbReference>
<name>A0A178IL14_9BACT</name>
<dbReference type="EMBL" id="LRRQ01000058">
    <property type="protein sequence ID" value="OAM90448.1"/>
    <property type="molecule type" value="Genomic_DNA"/>
</dbReference>
<evidence type="ECO:0000256" key="2">
    <source>
        <dbReference type="ARBA" id="ARBA00022448"/>
    </source>
</evidence>
<keyword evidence="13" id="KW-1185">Reference proteome</keyword>
<dbReference type="InterPro" id="IPR039426">
    <property type="entry name" value="TonB-dep_rcpt-like"/>
</dbReference>
<keyword evidence="2 8" id="KW-0813">Transport</keyword>
<evidence type="ECO:0000259" key="11">
    <source>
        <dbReference type="Pfam" id="PF07715"/>
    </source>
</evidence>
<dbReference type="SUPFAM" id="SSF56935">
    <property type="entry name" value="Porins"/>
    <property type="match status" value="1"/>
</dbReference>
<comment type="subcellular location">
    <subcellularLocation>
        <location evidence="1 8">Cell outer membrane</location>
        <topology evidence="1 8">Multi-pass membrane protein</topology>
    </subcellularLocation>
</comment>
<protein>
    <submittedName>
        <fullName evidence="12">TonB-dependent receptor</fullName>
    </submittedName>
</protein>
<dbReference type="GO" id="GO:0015344">
    <property type="term" value="F:siderophore uptake transmembrane transporter activity"/>
    <property type="evidence" value="ECO:0007669"/>
    <property type="project" value="TreeGrafter"/>
</dbReference>
<keyword evidence="3 8" id="KW-1134">Transmembrane beta strand</keyword>
<dbReference type="CDD" id="cd01347">
    <property type="entry name" value="ligand_gated_channel"/>
    <property type="match status" value="1"/>
</dbReference>
<evidence type="ECO:0000256" key="8">
    <source>
        <dbReference type="PROSITE-ProRule" id="PRU01360"/>
    </source>
</evidence>
<organism evidence="12 13">
    <name type="scientific">Termitidicoccus mucosus</name>
    <dbReference type="NCBI Taxonomy" id="1184151"/>
    <lineage>
        <taxon>Bacteria</taxon>
        <taxon>Pseudomonadati</taxon>
        <taxon>Verrucomicrobiota</taxon>
        <taxon>Opitutia</taxon>
        <taxon>Opitutales</taxon>
        <taxon>Opitutaceae</taxon>
        <taxon>Termitidicoccus</taxon>
    </lineage>
</organism>
<keyword evidence="12" id="KW-0675">Receptor</keyword>
<keyword evidence="7 8" id="KW-0998">Cell outer membrane</keyword>
<keyword evidence="5 9" id="KW-0798">TonB box</keyword>
<feature type="domain" description="TonB-dependent receptor-like beta-barrel" evidence="10">
    <location>
        <begin position="230"/>
        <end position="666"/>
    </location>
</feature>
<dbReference type="Proteomes" id="UP000078486">
    <property type="component" value="Unassembled WGS sequence"/>
</dbReference>
<evidence type="ECO:0000256" key="1">
    <source>
        <dbReference type="ARBA" id="ARBA00004571"/>
    </source>
</evidence>
<dbReference type="InterPro" id="IPR000531">
    <property type="entry name" value="Beta-barrel_TonB"/>
</dbReference>
<dbReference type="GO" id="GO:0009279">
    <property type="term" value="C:cell outer membrane"/>
    <property type="evidence" value="ECO:0007669"/>
    <property type="project" value="UniProtKB-SubCell"/>
</dbReference>
<dbReference type="Gene3D" id="2.40.170.20">
    <property type="entry name" value="TonB-dependent receptor, beta-barrel domain"/>
    <property type="match status" value="1"/>
</dbReference>
<dbReference type="InterPro" id="IPR012910">
    <property type="entry name" value="Plug_dom"/>
</dbReference>
<dbReference type="GO" id="GO:0044718">
    <property type="term" value="P:siderophore transmembrane transport"/>
    <property type="evidence" value="ECO:0007669"/>
    <property type="project" value="TreeGrafter"/>
</dbReference>
<dbReference type="InterPro" id="IPR036942">
    <property type="entry name" value="Beta-barrel_TonB_sf"/>
</dbReference>
<evidence type="ECO:0000256" key="6">
    <source>
        <dbReference type="ARBA" id="ARBA00023136"/>
    </source>
</evidence>
<dbReference type="Pfam" id="PF00593">
    <property type="entry name" value="TonB_dep_Rec_b-barrel"/>
    <property type="match status" value="1"/>
</dbReference>
<comment type="caution">
    <text evidence="12">The sequence shown here is derived from an EMBL/GenBank/DDBJ whole genome shotgun (WGS) entry which is preliminary data.</text>
</comment>
<dbReference type="Gene3D" id="2.170.130.10">
    <property type="entry name" value="TonB-dependent receptor, plug domain"/>
    <property type="match status" value="1"/>
</dbReference>
<gene>
    <name evidence="12" type="ORF">AW736_07900</name>
</gene>
<dbReference type="PROSITE" id="PS52016">
    <property type="entry name" value="TONB_DEPENDENT_REC_3"/>
    <property type="match status" value="1"/>
</dbReference>
<reference evidence="12 13" key="1">
    <citation type="submission" date="2016-01" db="EMBL/GenBank/DDBJ databases">
        <title>High potential of lignocellulose degradation of a new Verrucomicrobia species.</title>
        <authorList>
            <person name="Wang Y."/>
            <person name="Shi Y."/>
            <person name="Qiu Z."/>
            <person name="Liu S."/>
            <person name="Yang H."/>
        </authorList>
    </citation>
    <scope>NUCLEOTIDE SEQUENCE [LARGE SCALE GENOMIC DNA]</scope>
    <source>
        <strain evidence="12 13">TSB47</strain>
    </source>
</reference>
<evidence type="ECO:0000256" key="9">
    <source>
        <dbReference type="RuleBase" id="RU003357"/>
    </source>
</evidence>
<dbReference type="STRING" id="1184151.AW736_07900"/>